<evidence type="ECO:0000256" key="5">
    <source>
        <dbReference type="ARBA" id="ARBA00022857"/>
    </source>
</evidence>
<keyword evidence="11" id="KW-1185">Reference proteome</keyword>
<dbReference type="PIRSF" id="PIRSF000232">
    <property type="entry name" value="YdjA"/>
    <property type="match status" value="1"/>
</dbReference>
<evidence type="ECO:0000313" key="11">
    <source>
        <dbReference type="Proteomes" id="UP001621714"/>
    </source>
</evidence>
<evidence type="ECO:0000256" key="4">
    <source>
        <dbReference type="ARBA" id="ARBA00022643"/>
    </source>
</evidence>
<keyword evidence="6 8" id="KW-0560">Oxidoreductase</keyword>
<evidence type="ECO:0000256" key="6">
    <source>
        <dbReference type="ARBA" id="ARBA00023002"/>
    </source>
</evidence>
<comment type="caution">
    <text evidence="10">The sequence shown here is derived from an EMBL/GenBank/DDBJ whole genome shotgun (WGS) entry which is preliminary data.</text>
</comment>
<evidence type="ECO:0000256" key="3">
    <source>
        <dbReference type="ARBA" id="ARBA00022630"/>
    </source>
</evidence>
<dbReference type="InterPro" id="IPR026021">
    <property type="entry name" value="YdjA-like"/>
</dbReference>
<comment type="cofactor">
    <cofactor evidence="1 8">
        <name>FMN</name>
        <dbReference type="ChEBI" id="CHEBI:58210"/>
    </cofactor>
</comment>
<accession>A0ABW8PXV3</accession>
<keyword evidence="3 8" id="KW-0285">Flavoprotein</keyword>
<dbReference type="Pfam" id="PF00881">
    <property type="entry name" value="Nitroreductase"/>
    <property type="match status" value="1"/>
</dbReference>
<keyword evidence="7 8" id="KW-0520">NAD</keyword>
<dbReference type="InterPro" id="IPR000415">
    <property type="entry name" value="Nitroreductase-like"/>
</dbReference>
<proteinExistence type="inferred from homology"/>
<dbReference type="PANTHER" id="PTHR43821:SF1">
    <property type="entry name" value="NAD(P)H NITROREDUCTASE YDJA-RELATED"/>
    <property type="match status" value="1"/>
</dbReference>
<dbReference type="EMBL" id="JBANFI010000004">
    <property type="protein sequence ID" value="MFK7161075.1"/>
    <property type="molecule type" value="Genomic_DNA"/>
</dbReference>
<organism evidence="10 11">
    <name type="scientific">Marinospirillum alkalitolerans</name>
    <dbReference type="NCBI Taxonomy" id="3123374"/>
    <lineage>
        <taxon>Bacteria</taxon>
        <taxon>Pseudomonadati</taxon>
        <taxon>Pseudomonadota</taxon>
        <taxon>Gammaproteobacteria</taxon>
        <taxon>Oceanospirillales</taxon>
        <taxon>Oceanospirillaceae</taxon>
        <taxon>Marinospirillum</taxon>
    </lineage>
</organism>
<reference evidence="10 11" key="1">
    <citation type="submission" date="2024-02" db="EMBL/GenBank/DDBJ databases">
        <title>Marinospirillum sp. MEB 164 isolated from Lonar lake sediment.</title>
        <authorList>
            <person name="Joshi A."/>
            <person name="Thite S."/>
        </authorList>
    </citation>
    <scope>NUCLEOTIDE SEQUENCE [LARGE SCALE GENOMIC DNA]</scope>
    <source>
        <strain evidence="10 11">MEB164</strain>
    </source>
</reference>
<evidence type="ECO:0000256" key="2">
    <source>
        <dbReference type="ARBA" id="ARBA00007118"/>
    </source>
</evidence>
<evidence type="ECO:0000256" key="8">
    <source>
        <dbReference type="PIRNR" id="PIRNR000232"/>
    </source>
</evidence>
<dbReference type="PANTHER" id="PTHR43821">
    <property type="entry name" value="NAD(P)H NITROREDUCTASE YDJA-RELATED"/>
    <property type="match status" value="1"/>
</dbReference>
<dbReference type="SUPFAM" id="SSF55469">
    <property type="entry name" value="FMN-dependent nitroreductase-like"/>
    <property type="match status" value="1"/>
</dbReference>
<comment type="similarity">
    <text evidence="2 8">Belongs to the nitroreductase family.</text>
</comment>
<dbReference type="InterPro" id="IPR029479">
    <property type="entry name" value="Nitroreductase"/>
</dbReference>
<dbReference type="EC" id="1.-.-.-" evidence="8"/>
<name>A0ABW8PXV3_9GAMM</name>
<protein>
    <recommendedName>
        <fullName evidence="8">Putative NAD(P)H nitroreductase</fullName>
        <ecNumber evidence="8">1.-.-.-</ecNumber>
    </recommendedName>
</protein>
<keyword evidence="5 8" id="KW-0521">NADP</keyword>
<evidence type="ECO:0000256" key="1">
    <source>
        <dbReference type="ARBA" id="ARBA00001917"/>
    </source>
</evidence>
<feature type="domain" description="Nitroreductase" evidence="9">
    <location>
        <begin position="18"/>
        <end position="163"/>
    </location>
</feature>
<keyword evidence="4 8" id="KW-0288">FMN</keyword>
<dbReference type="CDD" id="cd02135">
    <property type="entry name" value="YdjA-like"/>
    <property type="match status" value="1"/>
</dbReference>
<gene>
    <name evidence="10" type="ORF">V6U78_08505</name>
</gene>
<sequence length="189" mass="20860">MQALELLLKRNSHPRLLSPAPEGEAMAQMYQAALRAPDHASLTPWRFIEFRGSALLSLGEIFVQAQLAQDPATPEADLDKIQRMPQRAPLVIAVVAACQVHPKVPEIEQQLSAGCAAHGLLLAAEALGFAGLWRSGWLCFDPLVKERLGLTEQESLVGFLYLGTPQGRRKVLPERHVADFVQQWPQQEA</sequence>
<dbReference type="RefSeq" id="WP_405339402.1">
    <property type="nucleotide sequence ID" value="NZ_JBANFI010000004.1"/>
</dbReference>
<evidence type="ECO:0000256" key="7">
    <source>
        <dbReference type="ARBA" id="ARBA00023027"/>
    </source>
</evidence>
<evidence type="ECO:0000313" key="10">
    <source>
        <dbReference type="EMBL" id="MFK7161075.1"/>
    </source>
</evidence>
<dbReference type="Proteomes" id="UP001621714">
    <property type="component" value="Unassembled WGS sequence"/>
</dbReference>
<dbReference type="Gene3D" id="3.40.109.10">
    <property type="entry name" value="NADH Oxidase"/>
    <property type="match status" value="1"/>
</dbReference>
<dbReference type="InterPro" id="IPR052530">
    <property type="entry name" value="NAD(P)H_nitroreductase"/>
</dbReference>
<evidence type="ECO:0000259" key="9">
    <source>
        <dbReference type="Pfam" id="PF00881"/>
    </source>
</evidence>